<evidence type="ECO:0000313" key="1">
    <source>
        <dbReference type="EMBL" id="CDW19064.1"/>
    </source>
</evidence>
<name>A0A0K2SZ54_LEPSM</name>
<protein>
    <submittedName>
        <fullName evidence="1">Uncharacterized protein</fullName>
    </submittedName>
</protein>
<dbReference type="AlphaFoldDB" id="A0A0K2SZ54"/>
<proteinExistence type="predicted"/>
<organism evidence="1">
    <name type="scientific">Lepeophtheirus salmonis</name>
    <name type="common">Salmon louse</name>
    <name type="synonym">Caligus salmonis</name>
    <dbReference type="NCBI Taxonomy" id="72036"/>
    <lineage>
        <taxon>Eukaryota</taxon>
        <taxon>Metazoa</taxon>
        <taxon>Ecdysozoa</taxon>
        <taxon>Arthropoda</taxon>
        <taxon>Crustacea</taxon>
        <taxon>Multicrustacea</taxon>
        <taxon>Hexanauplia</taxon>
        <taxon>Copepoda</taxon>
        <taxon>Siphonostomatoida</taxon>
        <taxon>Caligidae</taxon>
        <taxon>Lepeophtheirus</taxon>
    </lineage>
</organism>
<feature type="non-terminal residue" evidence="1">
    <location>
        <position position="44"/>
    </location>
</feature>
<accession>A0A0K2SZ54</accession>
<reference evidence="1" key="1">
    <citation type="submission" date="2014-05" db="EMBL/GenBank/DDBJ databases">
        <authorList>
            <person name="Chronopoulou M."/>
        </authorList>
    </citation>
    <scope>NUCLEOTIDE SEQUENCE</scope>
    <source>
        <tissue evidence="1">Whole organism</tissue>
    </source>
</reference>
<dbReference type="EMBL" id="HACA01001703">
    <property type="protein sequence ID" value="CDW19064.1"/>
    <property type="molecule type" value="Transcribed_RNA"/>
</dbReference>
<sequence>MQIHISKYLSWKDPCKSSEIKDLDTQFQLFLFFPSHLSNPNNLN</sequence>